<evidence type="ECO:0000313" key="1">
    <source>
        <dbReference type="EMBL" id="KAH8701566.1"/>
    </source>
</evidence>
<dbReference type="Proteomes" id="UP001201262">
    <property type="component" value="Unassembled WGS sequence"/>
</dbReference>
<comment type="caution">
    <text evidence="1">The sequence shown here is derived from an EMBL/GenBank/DDBJ whole genome shotgun (WGS) entry which is preliminary data.</text>
</comment>
<dbReference type="GeneID" id="70243963"/>
<proteinExistence type="predicted"/>
<evidence type="ECO:0000313" key="2">
    <source>
        <dbReference type="Proteomes" id="UP001201262"/>
    </source>
</evidence>
<gene>
    <name evidence="1" type="ORF">BGW36DRAFT_355723</name>
</gene>
<dbReference type="InterPro" id="IPR021858">
    <property type="entry name" value="Fun_TF"/>
</dbReference>
<dbReference type="EMBL" id="JAJTJA010000003">
    <property type="protein sequence ID" value="KAH8701566.1"/>
    <property type="molecule type" value="Genomic_DNA"/>
</dbReference>
<dbReference type="Pfam" id="PF11951">
    <property type="entry name" value="Fungal_trans_2"/>
    <property type="match status" value="1"/>
</dbReference>
<dbReference type="AlphaFoldDB" id="A0AAD4KWE0"/>
<protein>
    <recommendedName>
        <fullName evidence="3">Transcription factor domain-containing protein</fullName>
    </recommendedName>
</protein>
<sequence>MAAVSDISNGIANGSLSGREDYLLATVIWLCVFEKSRGERHEHSAIHAAALCKILLLRQPFDPRHAATAELIWERMCVESYIYHSAVTTLFDSRPDLIDDTLAVLEKFQRNVSVSPSAIDDQETAMSIQSSTIQSPLLGAPYHIFVALMQGIRLFRIGNTDSINNNMVAWSCYYHVSKAQSSLGPVCQHYEDPRRWIGKLYATAIRLLFLQLIPSHGVGWEIETSYLSRYTEITRTINEVRELLITTECDIEKTWGKFFLWPLAVIGALVCEKSDIILVRSWLDRVARKSANSSVLIIKEVLEKVIWQNCSDMLPASSPPFYPPGLSIMLDTNIMNNIAARLLA</sequence>
<dbReference type="RefSeq" id="XP_046074942.1">
    <property type="nucleotide sequence ID" value="XM_046213676.1"/>
</dbReference>
<evidence type="ECO:0008006" key="3">
    <source>
        <dbReference type="Google" id="ProtNLM"/>
    </source>
</evidence>
<keyword evidence="2" id="KW-1185">Reference proteome</keyword>
<reference evidence="1" key="1">
    <citation type="submission" date="2021-12" db="EMBL/GenBank/DDBJ databases">
        <title>Convergent genome expansion in fungi linked to evolution of root-endophyte symbiosis.</title>
        <authorList>
            <consortium name="DOE Joint Genome Institute"/>
            <person name="Ke Y.-H."/>
            <person name="Bonito G."/>
            <person name="Liao H.-L."/>
            <person name="Looney B."/>
            <person name="Rojas-Flechas A."/>
            <person name="Nash J."/>
            <person name="Hameed K."/>
            <person name="Schadt C."/>
            <person name="Martin F."/>
            <person name="Crous P.W."/>
            <person name="Miettinen O."/>
            <person name="Magnuson J.K."/>
            <person name="Labbe J."/>
            <person name="Jacobson D."/>
            <person name="Doktycz M.J."/>
            <person name="Veneault-Fourrey C."/>
            <person name="Kuo A."/>
            <person name="Mondo S."/>
            <person name="Calhoun S."/>
            <person name="Riley R."/>
            <person name="Ohm R."/>
            <person name="LaButti K."/>
            <person name="Andreopoulos B."/>
            <person name="Pangilinan J."/>
            <person name="Nolan M."/>
            <person name="Tritt A."/>
            <person name="Clum A."/>
            <person name="Lipzen A."/>
            <person name="Daum C."/>
            <person name="Barry K."/>
            <person name="Grigoriev I.V."/>
            <person name="Vilgalys R."/>
        </authorList>
    </citation>
    <scope>NUCLEOTIDE SEQUENCE</scope>
    <source>
        <strain evidence="1">PMI_201</strain>
    </source>
</reference>
<name>A0AAD4KWE0_9EURO</name>
<organism evidence="1 2">
    <name type="scientific">Talaromyces proteolyticus</name>
    <dbReference type="NCBI Taxonomy" id="1131652"/>
    <lineage>
        <taxon>Eukaryota</taxon>
        <taxon>Fungi</taxon>
        <taxon>Dikarya</taxon>
        <taxon>Ascomycota</taxon>
        <taxon>Pezizomycotina</taxon>
        <taxon>Eurotiomycetes</taxon>
        <taxon>Eurotiomycetidae</taxon>
        <taxon>Eurotiales</taxon>
        <taxon>Trichocomaceae</taxon>
        <taxon>Talaromyces</taxon>
        <taxon>Talaromyces sect. Bacilispori</taxon>
    </lineage>
</organism>
<accession>A0AAD4KWE0</accession>